<dbReference type="InterPro" id="IPR000629">
    <property type="entry name" value="RNA-helicase_DEAD-box_CS"/>
</dbReference>
<evidence type="ECO:0000259" key="11">
    <source>
        <dbReference type="PROSITE" id="PS51195"/>
    </source>
</evidence>
<organism evidence="12 13">
    <name type="scientific">Marinobacterium zhoushanense</name>
    <dbReference type="NCBI Taxonomy" id="1679163"/>
    <lineage>
        <taxon>Bacteria</taxon>
        <taxon>Pseudomonadati</taxon>
        <taxon>Pseudomonadota</taxon>
        <taxon>Gammaproteobacteria</taxon>
        <taxon>Oceanospirillales</taxon>
        <taxon>Oceanospirillaceae</taxon>
        <taxon>Marinobacterium</taxon>
    </lineage>
</organism>
<evidence type="ECO:0000256" key="1">
    <source>
        <dbReference type="ARBA" id="ARBA00022741"/>
    </source>
</evidence>
<dbReference type="InterPro" id="IPR044742">
    <property type="entry name" value="DEAD/DEAH_RhlB"/>
</dbReference>
<sequence length="441" mass="48512">MSGFADLKLCPELNATLEALGYREPTPIQTQAIPLVLAGHDLIAEAQTGTGKTASFALPMIERLSKQPGNPEYREIRGLVLVPTRELAIQVGDNTLEYGRLLGMRVISIFGGVRFDNQIRKMKRGADILVATPGRLLDMLKQKKLSLDQLEILVFDEADRMLDLGFINEIKALLAYMPVQKQTLLFSATLDESVEVLADKLLDNPKRVSVAQRNTSAATVQQRAYAVDNRDKADVLAYLITGARWQQTLVFTRTKRRADELAAALQHEGIHALAIHGDKHQRERIAVLNAFADGEVNVLVATDVAARGLDIDNLPQVVNYDLPNQPQDYVHRIGRTGRAGQKGLAVSLVAPEERRFLQAISELINKPLQLQPVPVAENGKLIDGKALQENSSGVRSKAKAKPGKTVKKAQQGKPQPQTPSRKETQEKAPARSAGRRSLFSK</sequence>
<evidence type="ECO:0000256" key="5">
    <source>
        <dbReference type="ARBA" id="ARBA00038437"/>
    </source>
</evidence>
<feature type="domain" description="DEAD-box RNA helicase Q" evidence="11">
    <location>
        <begin position="2"/>
        <end position="30"/>
    </location>
</feature>
<feature type="compositionally biased region" description="Basic residues" evidence="8">
    <location>
        <begin position="396"/>
        <end position="407"/>
    </location>
</feature>
<comment type="similarity">
    <text evidence="5 7">Belongs to the DEAD box helicase family.</text>
</comment>
<evidence type="ECO:0000256" key="8">
    <source>
        <dbReference type="SAM" id="MobiDB-lite"/>
    </source>
</evidence>
<evidence type="ECO:0000313" key="12">
    <source>
        <dbReference type="EMBL" id="GGC05741.1"/>
    </source>
</evidence>
<dbReference type="SMART" id="SM00490">
    <property type="entry name" value="HELICc"/>
    <property type="match status" value="1"/>
</dbReference>
<feature type="domain" description="Helicase ATP-binding" evidence="9">
    <location>
        <begin position="33"/>
        <end position="208"/>
    </location>
</feature>
<feature type="compositionally biased region" description="Basic and acidic residues" evidence="8">
    <location>
        <begin position="420"/>
        <end position="429"/>
    </location>
</feature>
<evidence type="ECO:0000259" key="9">
    <source>
        <dbReference type="PROSITE" id="PS51192"/>
    </source>
</evidence>
<feature type="region of interest" description="Disordered" evidence="8">
    <location>
        <begin position="389"/>
        <end position="441"/>
    </location>
</feature>
<dbReference type="PROSITE" id="PS51192">
    <property type="entry name" value="HELICASE_ATP_BIND_1"/>
    <property type="match status" value="1"/>
</dbReference>
<dbReference type="SMART" id="SM00487">
    <property type="entry name" value="DEXDc"/>
    <property type="match status" value="1"/>
</dbReference>
<dbReference type="Pfam" id="PF00270">
    <property type="entry name" value="DEAD"/>
    <property type="match status" value="1"/>
</dbReference>
<dbReference type="Gene3D" id="3.40.50.300">
    <property type="entry name" value="P-loop containing nucleotide triphosphate hydrolases"/>
    <property type="match status" value="2"/>
</dbReference>
<dbReference type="InterPro" id="IPR014001">
    <property type="entry name" value="Helicase_ATP-bd"/>
</dbReference>
<dbReference type="CDD" id="cd00268">
    <property type="entry name" value="DEADc"/>
    <property type="match status" value="1"/>
</dbReference>
<dbReference type="PROSITE" id="PS51194">
    <property type="entry name" value="HELICASE_CTER"/>
    <property type="match status" value="1"/>
</dbReference>
<dbReference type="Pfam" id="PF00271">
    <property type="entry name" value="Helicase_C"/>
    <property type="match status" value="1"/>
</dbReference>
<reference evidence="13" key="1">
    <citation type="journal article" date="2019" name="Int. J. Syst. Evol. Microbiol.">
        <title>The Global Catalogue of Microorganisms (GCM) 10K type strain sequencing project: providing services to taxonomists for standard genome sequencing and annotation.</title>
        <authorList>
            <consortium name="The Broad Institute Genomics Platform"/>
            <consortium name="The Broad Institute Genome Sequencing Center for Infectious Disease"/>
            <person name="Wu L."/>
            <person name="Ma J."/>
        </authorList>
    </citation>
    <scope>NUCLEOTIDE SEQUENCE [LARGE SCALE GENOMIC DNA]</scope>
    <source>
        <strain evidence="13">CGMCC 1.15341</strain>
    </source>
</reference>
<name>A0ABQ1KUA5_9GAMM</name>
<dbReference type="RefSeq" id="WP_188750662.1">
    <property type="nucleotide sequence ID" value="NZ_BMIJ01000007.1"/>
</dbReference>
<dbReference type="Proteomes" id="UP000629025">
    <property type="component" value="Unassembled WGS sequence"/>
</dbReference>
<evidence type="ECO:0000256" key="4">
    <source>
        <dbReference type="ARBA" id="ARBA00022840"/>
    </source>
</evidence>
<gene>
    <name evidence="12" type="primary">rhlE</name>
    <name evidence="12" type="ORF">GCM10011352_34910</name>
</gene>
<keyword evidence="4 7" id="KW-0067">ATP-binding</keyword>
<dbReference type="CDD" id="cd18787">
    <property type="entry name" value="SF2_C_DEAD"/>
    <property type="match status" value="1"/>
</dbReference>
<protein>
    <submittedName>
        <fullName evidence="12">ATP-dependent RNA helicase RhlE</fullName>
    </submittedName>
</protein>
<keyword evidence="1 7" id="KW-0547">Nucleotide-binding</keyword>
<evidence type="ECO:0000256" key="7">
    <source>
        <dbReference type="RuleBase" id="RU000492"/>
    </source>
</evidence>
<dbReference type="SUPFAM" id="SSF52540">
    <property type="entry name" value="P-loop containing nucleoside triphosphate hydrolases"/>
    <property type="match status" value="1"/>
</dbReference>
<evidence type="ECO:0000313" key="13">
    <source>
        <dbReference type="Proteomes" id="UP000629025"/>
    </source>
</evidence>
<dbReference type="GO" id="GO:0004386">
    <property type="term" value="F:helicase activity"/>
    <property type="evidence" value="ECO:0007669"/>
    <property type="project" value="UniProtKB-KW"/>
</dbReference>
<feature type="domain" description="Helicase C-terminal" evidence="10">
    <location>
        <begin position="219"/>
        <end position="381"/>
    </location>
</feature>
<keyword evidence="3 7" id="KW-0347">Helicase</keyword>
<evidence type="ECO:0000256" key="3">
    <source>
        <dbReference type="ARBA" id="ARBA00022806"/>
    </source>
</evidence>
<dbReference type="PROSITE" id="PS00039">
    <property type="entry name" value="DEAD_ATP_HELICASE"/>
    <property type="match status" value="1"/>
</dbReference>
<proteinExistence type="inferred from homology"/>
<dbReference type="InterPro" id="IPR011545">
    <property type="entry name" value="DEAD/DEAH_box_helicase_dom"/>
</dbReference>
<dbReference type="InterPro" id="IPR050079">
    <property type="entry name" value="DEAD_box_RNA_helicase"/>
</dbReference>
<keyword evidence="13" id="KW-1185">Reference proteome</keyword>
<evidence type="ECO:0000256" key="6">
    <source>
        <dbReference type="PROSITE-ProRule" id="PRU00552"/>
    </source>
</evidence>
<dbReference type="PANTHER" id="PTHR47959">
    <property type="entry name" value="ATP-DEPENDENT RNA HELICASE RHLE-RELATED"/>
    <property type="match status" value="1"/>
</dbReference>
<dbReference type="InterPro" id="IPR001650">
    <property type="entry name" value="Helicase_C-like"/>
</dbReference>
<dbReference type="PANTHER" id="PTHR47959:SF13">
    <property type="entry name" value="ATP-DEPENDENT RNA HELICASE RHLE"/>
    <property type="match status" value="1"/>
</dbReference>
<dbReference type="PROSITE" id="PS51195">
    <property type="entry name" value="Q_MOTIF"/>
    <property type="match status" value="1"/>
</dbReference>
<keyword evidence="2 7" id="KW-0378">Hydrolase</keyword>
<accession>A0ABQ1KUA5</accession>
<dbReference type="InterPro" id="IPR014014">
    <property type="entry name" value="RNA_helicase_DEAD_Q_motif"/>
</dbReference>
<feature type="short sequence motif" description="Q motif" evidence="6">
    <location>
        <begin position="2"/>
        <end position="30"/>
    </location>
</feature>
<evidence type="ECO:0000259" key="10">
    <source>
        <dbReference type="PROSITE" id="PS51194"/>
    </source>
</evidence>
<dbReference type="EMBL" id="BMIJ01000007">
    <property type="protein sequence ID" value="GGC05741.1"/>
    <property type="molecule type" value="Genomic_DNA"/>
</dbReference>
<comment type="caution">
    <text evidence="12">The sequence shown here is derived from an EMBL/GenBank/DDBJ whole genome shotgun (WGS) entry which is preliminary data.</text>
</comment>
<dbReference type="InterPro" id="IPR027417">
    <property type="entry name" value="P-loop_NTPase"/>
</dbReference>
<evidence type="ECO:0000256" key="2">
    <source>
        <dbReference type="ARBA" id="ARBA00022801"/>
    </source>
</evidence>